<proteinExistence type="predicted"/>
<dbReference type="Proteomes" id="UP001165413">
    <property type="component" value="Unassembled WGS sequence"/>
</dbReference>
<dbReference type="EMBL" id="JANATA010000001">
    <property type="protein sequence ID" value="MCP3427417.1"/>
    <property type="molecule type" value="Genomic_DNA"/>
</dbReference>
<evidence type="ECO:0008006" key="4">
    <source>
        <dbReference type="Google" id="ProtNLM"/>
    </source>
</evidence>
<accession>A0AA42BLB5</accession>
<evidence type="ECO:0000256" key="1">
    <source>
        <dbReference type="SAM" id="SignalP"/>
    </source>
</evidence>
<comment type="caution">
    <text evidence="2">The sequence shown here is derived from an EMBL/GenBank/DDBJ whole genome shotgun (WGS) entry which is preliminary data.</text>
</comment>
<keyword evidence="3" id="KW-1185">Reference proteome</keyword>
<gene>
    <name evidence="2" type="ORF">NLF92_00455</name>
</gene>
<dbReference type="RefSeq" id="WP_254097752.1">
    <property type="nucleotide sequence ID" value="NZ_JANATA010000001.1"/>
</dbReference>
<name>A0AA42BLB5_9ALTE</name>
<feature type="signal peptide" evidence="1">
    <location>
        <begin position="1"/>
        <end position="19"/>
    </location>
</feature>
<dbReference type="AlphaFoldDB" id="A0AA42BLB5"/>
<evidence type="ECO:0000313" key="2">
    <source>
        <dbReference type="EMBL" id="MCP3427417.1"/>
    </source>
</evidence>
<protein>
    <recommendedName>
        <fullName evidence="4">SH3 domain-containing protein</fullName>
    </recommendedName>
</protein>
<sequence>MKNLYILILGILCSINVLALETNSNTPNEIASGETSLSIKTSKQLSYIELLNSTEIPSQIIDEIIQSSMSSDANEVVYNVEIKIQSSKKVGLRTRLDSSSGFPVFPELGDTVVVTYTRVEKGLIWEYRTEWEFVKLPNGEQQWVSSSSRTFKGFDEKYFAEK</sequence>
<evidence type="ECO:0000313" key="3">
    <source>
        <dbReference type="Proteomes" id="UP001165413"/>
    </source>
</evidence>
<reference evidence="2" key="1">
    <citation type="submission" date="2022-07" db="EMBL/GenBank/DDBJ databases">
        <title>Characterization of the Novel Bacterium Alteromonas immobilis LMIT006 and Alteromonas gregis LMIT007.</title>
        <authorList>
            <person name="Lin X."/>
        </authorList>
    </citation>
    <scope>NUCLEOTIDE SEQUENCE</scope>
    <source>
        <strain evidence="2">LMIT007</strain>
    </source>
</reference>
<keyword evidence="1" id="KW-0732">Signal</keyword>
<feature type="chain" id="PRO_5041347106" description="SH3 domain-containing protein" evidence="1">
    <location>
        <begin position="20"/>
        <end position="162"/>
    </location>
</feature>
<organism evidence="2 3">
    <name type="scientific">Opacimonas viscosa</name>
    <dbReference type="NCBI Taxonomy" id="2961944"/>
    <lineage>
        <taxon>Bacteria</taxon>
        <taxon>Pseudomonadati</taxon>
        <taxon>Pseudomonadota</taxon>
        <taxon>Gammaproteobacteria</taxon>
        <taxon>Alteromonadales</taxon>
        <taxon>Alteromonadaceae</taxon>
        <taxon>Opacimonas</taxon>
    </lineage>
</organism>